<dbReference type="RefSeq" id="WP_309542529.1">
    <property type="nucleotide sequence ID" value="NZ_CP133659.1"/>
</dbReference>
<evidence type="ECO:0000259" key="2">
    <source>
        <dbReference type="Pfam" id="PF21821"/>
    </source>
</evidence>
<gene>
    <name evidence="3" type="ORF">KPS_001269</name>
</gene>
<feature type="domain" description="Dit-like phage tail protein N-terminal" evidence="2">
    <location>
        <begin position="25"/>
        <end position="147"/>
    </location>
</feature>
<evidence type="ECO:0000313" key="4">
    <source>
        <dbReference type="Proteomes" id="UP001180616"/>
    </source>
</evidence>
<sequence length="179" mass="19437">MSNALSRSSSPVLLRPKRSLGGLYPDVVVEESHEDALQITEHPVEQGAAINDHAWLKPATVTIRGGTSDAGDDAGSGERRSVAFYEKLRELQAKREPFELVTGKRLYRNMLLESLTAVTDQASEHVLLFTAVCREIVVVATQTTSVPPRSRHANPGKTGGVNDAGQKQPRRSVLREGLG</sequence>
<organism evidence="3 4">
    <name type="scientific">Nitratidesulfovibrio liaohensis</name>
    <dbReference type="NCBI Taxonomy" id="2604158"/>
    <lineage>
        <taxon>Bacteria</taxon>
        <taxon>Pseudomonadati</taxon>
        <taxon>Thermodesulfobacteriota</taxon>
        <taxon>Desulfovibrionia</taxon>
        <taxon>Desulfovibrionales</taxon>
        <taxon>Desulfovibrionaceae</taxon>
        <taxon>Nitratidesulfovibrio</taxon>
    </lineage>
</organism>
<proteinExistence type="predicted"/>
<name>A0ABY9R4I9_9BACT</name>
<evidence type="ECO:0000313" key="3">
    <source>
        <dbReference type="EMBL" id="WMW66665.1"/>
    </source>
</evidence>
<feature type="region of interest" description="Disordered" evidence="1">
    <location>
        <begin position="144"/>
        <end position="179"/>
    </location>
</feature>
<reference evidence="3" key="1">
    <citation type="submission" date="2023-09" db="EMBL/GenBank/DDBJ databases">
        <authorList>
            <consortium name="CW5 consortium"/>
            <person name="Lu C.-W."/>
        </authorList>
    </citation>
    <scope>NUCLEOTIDE SEQUENCE</scope>
    <source>
        <strain evidence="3">KPS</strain>
    </source>
</reference>
<accession>A0ABY9R4I9</accession>
<dbReference type="InterPro" id="IPR048494">
    <property type="entry name" value="Dit-like_N"/>
</dbReference>
<evidence type="ECO:0000256" key="1">
    <source>
        <dbReference type="SAM" id="MobiDB-lite"/>
    </source>
</evidence>
<protein>
    <recommendedName>
        <fullName evidence="2">Dit-like phage tail protein N-terminal domain-containing protein</fullName>
    </recommendedName>
</protein>
<keyword evidence="4" id="KW-1185">Reference proteome</keyword>
<dbReference type="EMBL" id="CP133659">
    <property type="protein sequence ID" value="WMW66665.1"/>
    <property type="molecule type" value="Genomic_DNA"/>
</dbReference>
<dbReference type="Proteomes" id="UP001180616">
    <property type="component" value="Chromosome"/>
</dbReference>
<dbReference type="Pfam" id="PF21821">
    <property type="entry name" value="Dit_like"/>
    <property type="match status" value="1"/>
</dbReference>